<feature type="non-terminal residue" evidence="1">
    <location>
        <position position="1"/>
    </location>
</feature>
<feature type="non-terminal residue" evidence="1">
    <location>
        <position position="100"/>
    </location>
</feature>
<comment type="caution">
    <text evidence="1">The sequence shown here is derived from an EMBL/GenBank/DDBJ whole genome shotgun (WGS) entry which is preliminary data.</text>
</comment>
<protein>
    <submittedName>
        <fullName evidence="1">Uncharacterized protein</fullName>
    </submittedName>
</protein>
<dbReference type="EMBL" id="JYDV01000471">
    <property type="protein sequence ID" value="KRZ19527.1"/>
    <property type="molecule type" value="Genomic_DNA"/>
</dbReference>
<evidence type="ECO:0000313" key="2">
    <source>
        <dbReference type="Proteomes" id="UP000054826"/>
    </source>
</evidence>
<gene>
    <name evidence="1" type="ORF">T4C_8646</name>
</gene>
<dbReference type="AlphaFoldDB" id="A0A0V1IAQ9"/>
<organism evidence="1 2">
    <name type="scientific">Trichinella pseudospiralis</name>
    <name type="common">Parasitic roundworm</name>
    <dbReference type="NCBI Taxonomy" id="6337"/>
    <lineage>
        <taxon>Eukaryota</taxon>
        <taxon>Metazoa</taxon>
        <taxon>Ecdysozoa</taxon>
        <taxon>Nematoda</taxon>
        <taxon>Enoplea</taxon>
        <taxon>Dorylaimia</taxon>
        <taxon>Trichinellida</taxon>
        <taxon>Trichinellidae</taxon>
        <taxon>Trichinella</taxon>
    </lineage>
</organism>
<sequence>LSERNSHPKFLLPMLIHYEDASFFKISREVCNQGKESSYWGINLLLVIAYHYTLKSSGEPTLFPLNLRLFTSACEIFLSFCGIEMILNRRDDGRIWVMVV</sequence>
<dbReference type="Proteomes" id="UP000054826">
    <property type="component" value="Unassembled WGS sequence"/>
</dbReference>
<name>A0A0V1IAQ9_TRIPS</name>
<proteinExistence type="predicted"/>
<accession>A0A0V1IAQ9</accession>
<reference evidence="1 2" key="1">
    <citation type="submission" date="2015-01" db="EMBL/GenBank/DDBJ databases">
        <title>Evolution of Trichinella species and genotypes.</title>
        <authorList>
            <person name="Korhonen P.K."/>
            <person name="Edoardo P."/>
            <person name="Giuseppe L.R."/>
            <person name="Gasser R.B."/>
        </authorList>
    </citation>
    <scope>NUCLEOTIDE SEQUENCE [LARGE SCALE GENOMIC DNA]</scope>
    <source>
        <strain evidence="1">ISS176</strain>
    </source>
</reference>
<evidence type="ECO:0000313" key="1">
    <source>
        <dbReference type="EMBL" id="KRZ19527.1"/>
    </source>
</evidence>